<protein>
    <submittedName>
        <fullName evidence="2">Uncharacterized protein</fullName>
    </submittedName>
</protein>
<evidence type="ECO:0000256" key="1">
    <source>
        <dbReference type="SAM" id="MobiDB-lite"/>
    </source>
</evidence>
<gene>
    <name evidence="2" type="ORF">EAH81_17660</name>
</gene>
<organism evidence="2 3">
    <name type="scientific">Flavobacterium pectinovorum</name>
    <dbReference type="NCBI Taxonomy" id="29533"/>
    <lineage>
        <taxon>Bacteria</taxon>
        <taxon>Pseudomonadati</taxon>
        <taxon>Bacteroidota</taxon>
        <taxon>Flavobacteriia</taxon>
        <taxon>Flavobacteriales</taxon>
        <taxon>Flavobacteriaceae</taxon>
        <taxon>Flavobacterium</taxon>
    </lineage>
</organism>
<reference evidence="2 3" key="1">
    <citation type="journal article" date="2019" name="Environ. Microbiol.">
        <title>Species interactions and distinct microbial communities in high Arctic permafrost affected cryosols are associated with the CH4 and CO2 gas fluxes.</title>
        <authorList>
            <person name="Altshuler I."/>
            <person name="Hamel J."/>
            <person name="Turney S."/>
            <person name="Magnuson E."/>
            <person name="Levesque R."/>
            <person name="Greer C."/>
            <person name="Whyte L.G."/>
        </authorList>
    </citation>
    <scope>NUCLEOTIDE SEQUENCE [LARGE SCALE GENOMIC DNA]</scope>
    <source>
        <strain evidence="2 3">42</strain>
    </source>
</reference>
<dbReference type="EMBL" id="RCZH01000012">
    <property type="protein sequence ID" value="TPG37759.1"/>
    <property type="molecule type" value="Genomic_DNA"/>
</dbReference>
<comment type="caution">
    <text evidence="2">The sequence shown here is derived from an EMBL/GenBank/DDBJ whole genome shotgun (WGS) entry which is preliminary data.</text>
</comment>
<evidence type="ECO:0000313" key="2">
    <source>
        <dbReference type="EMBL" id="TPG37759.1"/>
    </source>
</evidence>
<feature type="region of interest" description="Disordered" evidence="1">
    <location>
        <begin position="64"/>
        <end position="88"/>
    </location>
</feature>
<keyword evidence="3" id="KW-1185">Reference proteome</keyword>
<dbReference type="AlphaFoldDB" id="A0A502EL09"/>
<accession>A0A502EL09</accession>
<sequence length="88" mass="9895">MQADMSSGIQAFRHSGIEVCMFSYNYVGRCACRQVCIPACKPAGSHTVKPAGIRAGHKVLQQSSITKKKKNIFRKENRKREKKKKKAI</sequence>
<evidence type="ECO:0000313" key="3">
    <source>
        <dbReference type="Proteomes" id="UP000319700"/>
    </source>
</evidence>
<name>A0A502EL09_9FLAO</name>
<dbReference type="Proteomes" id="UP000319700">
    <property type="component" value="Unassembled WGS sequence"/>
</dbReference>
<proteinExistence type="predicted"/>